<keyword evidence="3" id="KW-0446">Lipid-binding</keyword>
<dbReference type="EMBL" id="JRTT01000036">
    <property type="protein sequence ID" value="KHD74798.1"/>
    <property type="molecule type" value="Genomic_DNA"/>
</dbReference>
<evidence type="ECO:0000256" key="2">
    <source>
        <dbReference type="ARBA" id="ARBA00023034"/>
    </source>
</evidence>
<keyword evidence="2" id="KW-0333">Golgi apparatus</keyword>
<evidence type="ECO:0000256" key="1">
    <source>
        <dbReference type="ARBA" id="ARBA00004255"/>
    </source>
</evidence>
<dbReference type="InterPro" id="IPR008628">
    <property type="entry name" value="GPP34-like"/>
</dbReference>
<accession>A0A0A6UIC7</accession>
<evidence type="ECO:0000313" key="5">
    <source>
        <dbReference type="EMBL" id="KHD74798.1"/>
    </source>
</evidence>
<name>A0A0A6UIC7_ACTUT</name>
<organism evidence="5 6">
    <name type="scientific">Actinoplanes utahensis</name>
    <dbReference type="NCBI Taxonomy" id="1869"/>
    <lineage>
        <taxon>Bacteria</taxon>
        <taxon>Bacillati</taxon>
        <taxon>Actinomycetota</taxon>
        <taxon>Actinomycetes</taxon>
        <taxon>Micromonosporales</taxon>
        <taxon>Micromonosporaceae</taxon>
        <taxon>Actinoplanes</taxon>
    </lineage>
</organism>
<dbReference type="GO" id="GO:0070273">
    <property type="term" value="F:phosphatidylinositol-4-phosphate binding"/>
    <property type="evidence" value="ECO:0007669"/>
    <property type="project" value="InterPro"/>
</dbReference>
<proteinExistence type="predicted"/>
<dbReference type="Pfam" id="PF05719">
    <property type="entry name" value="GPP34"/>
    <property type="match status" value="1"/>
</dbReference>
<evidence type="ECO:0000256" key="3">
    <source>
        <dbReference type="ARBA" id="ARBA00023121"/>
    </source>
</evidence>
<reference evidence="5 6" key="1">
    <citation type="submission" date="2014-10" db="EMBL/GenBank/DDBJ databases">
        <title>Draft genome sequence of Actinoplanes utahensis NRRL 12052.</title>
        <authorList>
            <person name="Velasco-Bucheli B."/>
            <person name="del Cerro C."/>
            <person name="Hormigo D."/>
            <person name="Garcia J.L."/>
            <person name="Acebal C."/>
            <person name="Arroyo M."/>
            <person name="de la Mata I."/>
        </authorList>
    </citation>
    <scope>NUCLEOTIDE SEQUENCE [LARGE SCALE GENOMIC DNA]</scope>
    <source>
        <strain evidence="5 6">NRRL 12052</strain>
    </source>
</reference>
<protein>
    <recommendedName>
        <fullName evidence="7">GPP34 family phosphoprotein</fullName>
    </recommendedName>
</protein>
<gene>
    <name evidence="5" type="ORF">MB27_26575</name>
</gene>
<evidence type="ECO:0008006" key="7">
    <source>
        <dbReference type="Google" id="ProtNLM"/>
    </source>
</evidence>
<dbReference type="AlphaFoldDB" id="A0A0A6UIC7"/>
<evidence type="ECO:0000256" key="4">
    <source>
        <dbReference type="ARBA" id="ARBA00023136"/>
    </source>
</evidence>
<dbReference type="Gene3D" id="1.10.3630.10">
    <property type="entry name" value="yeast vps74-n-term truncation variant domain like"/>
    <property type="match status" value="1"/>
</dbReference>
<dbReference type="Proteomes" id="UP000054537">
    <property type="component" value="Unassembled WGS sequence"/>
</dbReference>
<dbReference type="InterPro" id="IPR038261">
    <property type="entry name" value="GPP34-like_sf"/>
</dbReference>
<comment type="subcellular location">
    <subcellularLocation>
        <location evidence="1">Golgi apparatus membrane</location>
        <topology evidence="1">Peripheral membrane protein</topology>
        <orientation evidence="1">Cytoplasmic side</orientation>
    </subcellularLocation>
</comment>
<keyword evidence="6" id="KW-1185">Reference proteome</keyword>
<sequence>MTLRETLFLLAHHPSGRPRIPNFVLEAGLGAAALMELRHLGILEVTGDGHVAARRTAPSGDPLLDRLLHQLTTGPSRRPHELLPACGEDVKQSVMAGLAAHGHCRLDPAGHVVAVDLAGHRDDARRAIRDSVHGGVASDLGTLLWATELGGYVLGPAALITRLRLGRQSAADPLALAVRQAFPLPAGAFRINGSPGAN</sequence>
<comment type="caution">
    <text evidence="5">The sequence shown here is derived from an EMBL/GenBank/DDBJ whole genome shotgun (WGS) entry which is preliminary data.</text>
</comment>
<dbReference type="GO" id="GO:0012505">
    <property type="term" value="C:endomembrane system"/>
    <property type="evidence" value="ECO:0007669"/>
    <property type="project" value="UniProtKB-ARBA"/>
</dbReference>
<keyword evidence="4" id="KW-0472">Membrane</keyword>
<evidence type="ECO:0000313" key="6">
    <source>
        <dbReference type="Proteomes" id="UP000054537"/>
    </source>
</evidence>
<dbReference type="GO" id="GO:0005737">
    <property type="term" value="C:cytoplasm"/>
    <property type="evidence" value="ECO:0007669"/>
    <property type="project" value="UniProtKB-ARBA"/>
</dbReference>